<comment type="function">
    <text evidence="1 10">Has antibacterial activity.</text>
</comment>
<protein>
    <recommendedName>
        <fullName evidence="10">Beta-defensin</fullName>
    </recommendedName>
</protein>
<dbReference type="InterPro" id="IPR025933">
    <property type="entry name" value="Beta_defensin_dom"/>
</dbReference>
<evidence type="ECO:0000256" key="3">
    <source>
        <dbReference type="ARBA" id="ARBA00007371"/>
    </source>
</evidence>
<dbReference type="Proteomes" id="UP000694407">
    <property type="component" value="Unplaced"/>
</dbReference>
<comment type="similarity">
    <text evidence="3 10">Belongs to the beta-defensin family.</text>
</comment>
<comment type="subcellular location">
    <subcellularLocation>
        <location evidence="2 10">Secreted</location>
    </subcellularLocation>
</comment>
<evidence type="ECO:0000256" key="9">
    <source>
        <dbReference type="ARBA" id="ARBA00023157"/>
    </source>
</evidence>
<evidence type="ECO:0000256" key="4">
    <source>
        <dbReference type="ARBA" id="ARBA00022525"/>
    </source>
</evidence>
<accession>A0A8C6EZC2</accession>
<keyword evidence="8 10" id="KW-0044">Antibiotic</keyword>
<feature type="compositionally biased region" description="Basic and acidic residues" evidence="11">
    <location>
        <begin position="13"/>
        <end position="24"/>
    </location>
</feature>
<keyword evidence="6" id="KW-0732">Signal</keyword>
<organism evidence="13 14">
    <name type="scientific">Marmota marmota marmota</name>
    <name type="common">Alpine marmot</name>
    <dbReference type="NCBI Taxonomy" id="9994"/>
    <lineage>
        <taxon>Eukaryota</taxon>
        <taxon>Metazoa</taxon>
        <taxon>Chordata</taxon>
        <taxon>Craniata</taxon>
        <taxon>Vertebrata</taxon>
        <taxon>Euteleostomi</taxon>
        <taxon>Mammalia</taxon>
        <taxon>Eutheria</taxon>
        <taxon>Euarchontoglires</taxon>
        <taxon>Glires</taxon>
        <taxon>Rodentia</taxon>
        <taxon>Sciuromorpha</taxon>
        <taxon>Sciuridae</taxon>
        <taxon>Xerinae</taxon>
        <taxon>Marmotini</taxon>
        <taxon>Marmota</taxon>
    </lineage>
</organism>
<sequence>MNDGTAEPARSPLESHPHPSDEHSGCSGIPLHFSEGHDSLLSYTFLFCSDICLQSSSGLSQPRCWKNNIGYCRSRCLDDERYIILCKNKLSCCIPIVFPSEFTRKPQPPLIRIEDITSDLGDWDTSPNSPVTKINDQFTFHDNLSLVFEKSTVDTSGTIQPMTTPMQLPFAAAD</sequence>
<evidence type="ECO:0000313" key="13">
    <source>
        <dbReference type="Ensembl" id="ENSMMMP00000027279.1"/>
    </source>
</evidence>
<feature type="domain" description="Beta-defensin" evidence="12">
    <location>
        <begin position="63"/>
        <end position="93"/>
    </location>
</feature>
<evidence type="ECO:0000259" key="12">
    <source>
        <dbReference type="Pfam" id="PF13841"/>
    </source>
</evidence>
<evidence type="ECO:0000256" key="10">
    <source>
        <dbReference type="RuleBase" id="RU231113"/>
    </source>
</evidence>
<dbReference type="GeneTree" id="ENSGT00390000000604"/>
<dbReference type="GO" id="GO:0045087">
    <property type="term" value="P:innate immune response"/>
    <property type="evidence" value="ECO:0007669"/>
    <property type="project" value="InterPro"/>
</dbReference>
<evidence type="ECO:0000313" key="14">
    <source>
        <dbReference type="Proteomes" id="UP000694407"/>
    </source>
</evidence>
<evidence type="ECO:0000256" key="7">
    <source>
        <dbReference type="ARBA" id="ARBA00022940"/>
    </source>
</evidence>
<reference evidence="13" key="1">
    <citation type="submission" date="2025-08" db="UniProtKB">
        <authorList>
            <consortium name="Ensembl"/>
        </authorList>
    </citation>
    <scope>IDENTIFICATION</scope>
</reference>
<dbReference type="GO" id="GO:0042742">
    <property type="term" value="P:defense response to bacterium"/>
    <property type="evidence" value="ECO:0007669"/>
    <property type="project" value="UniProtKB-UniRule"/>
</dbReference>
<name>A0A8C6EZC2_MARMA</name>
<dbReference type="AlphaFoldDB" id="A0A8C6EZC2"/>
<keyword evidence="9" id="KW-1015">Disulfide bond</keyword>
<evidence type="ECO:0000256" key="6">
    <source>
        <dbReference type="ARBA" id="ARBA00022729"/>
    </source>
</evidence>
<evidence type="ECO:0000256" key="1">
    <source>
        <dbReference type="ARBA" id="ARBA00002878"/>
    </source>
</evidence>
<keyword evidence="7 10" id="KW-0211">Defensin</keyword>
<dbReference type="InterPro" id="IPR050544">
    <property type="entry name" value="Beta-defensin"/>
</dbReference>
<keyword evidence="5 10" id="KW-0929">Antimicrobial</keyword>
<dbReference type="PANTHER" id="PTHR15001">
    <property type="entry name" value="BETA-DEFENSIN 123-RELATED"/>
    <property type="match status" value="1"/>
</dbReference>
<dbReference type="GO" id="GO:0005576">
    <property type="term" value="C:extracellular region"/>
    <property type="evidence" value="ECO:0007669"/>
    <property type="project" value="UniProtKB-SubCell"/>
</dbReference>
<dbReference type="PANTHER" id="PTHR15001:SF12">
    <property type="entry name" value="BETA-DEFENSIN 125"/>
    <property type="match status" value="1"/>
</dbReference>
<evidence type="ECO:0000256" key="5">
    <source>
        <dbReference type="ARBA" id="ARBA00022529"/>
    </source>
</evidence>
<evidence type="ECO:0000256" key="11">
    <source>
        <dbReference type="SAM" id="MobiDB-lite"/>
    </source>
</evidence>
<evidence type="ECO:0000256" key="2">
    <source>
        <dbReference type="ARBA" id="ARBA00004613"/>
    </source>
</evidence>
<dbReference type="Pfam" id="PF13841">
    <property type="entry name" value="Defensin_beta_2"/>
    <property type="match status" value="1"/>
</dbReference>
<feature type="region of interest" description="Disordered" evidence="11">
    <location>
        <begin position="1"/>
        <end position="24"/>
    </location>
</feature>
<keyword evidence="4 10" id="KW-0964">Secreted</keyword>
<dbReference type="Ensembl" id="ENSMMMT00000030850.1">
    <property type="protein sequence ID" value="ENSMMMP00000027279.1"/>
    <property type="gene ID" value="ENSMMMG00000023828.1"/>
</dbReference>
<reference evidence="13" key="2">
    <citation type="submission" date="2025-09" db="UniProtKB">
        <authorList>
            <consortium name="Ensembl"/>
        </authorList>
    </citation>
    <scope>IDENTIFICATION</scope>
</reference>
<proteinExistence type="inferred from homology"/>
<keyword evidence="14" id="KW-1185">Reference proteome</keyword>
<evidence type="ECO:0000256" key="8">
    <source>
        <dbReference type="ARBA" id="ARBA00023022"/>
    </source>
</evidence>